<organism evidence="4 5">
    <name type="scientific">Candidatus Magnetoglobus multicellularis str. Araruama</name>
    <dbReference type="NCBI Taxonomy" id="890399"/>
    <lineage>
        <taxon>Bacteria</taxon>
        <taxon>Pseudomonadati</taxon>
        <taxon>Thermodesulfobacteriota</taxon>
        <taxon>Desulfobacteria</taxon>
        <taxon>Desulfobacterales</taxon>
        <taxon>Desulfobacteraceae</taxon>
        <taxon>Candidatus Magnetoglobus</taxon>
    </lineage>
</organism>
<name>A0A1V1PDJ8_9BACT</name>
<dbReference type="PROSITE" id="PS50268">
    <property type="entry name" value="CADHERIN_2"/>
    <property type="match status" value="1"/>
</dbReference>
<feature type="domain" description="Cadherin" evidence="3">
    <location>
        <begin position="894"/>
        <end position="1000"/>
    </location>
</feature>
<dbReference type="InterPro" id="IPR015919">
    <property type="entry name" value="Cadherin-like_sf"/>
</dbReference>
<dbReference type="GO" id="GO:0005509">
    <property type="term" value="F:calcium ion binding"/>
    <property type="evidence" value="ECO:0007669"/>
    <property type="project" value="InterPro"/>
</dbReference>
<evidence type="ECO:0000256" key="1">
    <source>
        <dbReference type="SAM" id="Phobius"/>
    </source>
</evidence>
<dbReference type="SUPFAM" id="SSF49313">
    <property type="entry name" value="Cadherin-like"/>
    <property type="match status" value="1"/>
</dbReference>
<evidence type="ECO:0000313" key="5">
    <source>
        <dbReference type="Proteomes" id="UP000189670"/>
    </source>
</evidence>
<dbReference type="InterPro" id="IPR013783">
    <property type="entry name" value="Ig-like_fold"/>
</dbReference>
<dbReference type="GO" id="GO:0016020">
    <property type="term" value="C:membrane"/>
    <property type="evidence" value="ECO:0007669"/>
    <property type="project" value="InterPro"/>
</dbReference>
<dbReference type="InterPro" id="IPR044048">
    <property type="entry name" value="Big_12"/>
</dbReference>
<reference evidence="5" key="1">
    <citation type="submission" date="2012-11" db="EMBL/GenBank/DDBJ databases">
        <authorList>
            <person name="Lucero-Rivera Y.E."/>
            <person name="Tovar-Ramirez D."/>
        </authorList>
    </citation>
    <scope>NUCLEOTIDE SEQUENCE [LARGE SCALE GENOMIC DNA]</scope>
    <source>
        <strain evidence="5">Araruama</strain>
    </source>
</reference>
<keyword evidence="1" id="KW-0472">Membrane</keyword>
<comment type="caution">
    <text evidence="4">The sequence shown here is derived from an EMBL/GenBank/DDBJ whole genome shotgun (WGS) entry which is preliminary data.</text>
</comment>
<evidence type="ECO:0000313" key="4">
    <source>
        <dbReference type="EMBL" id="ETR72745.1"/>
    </source>
</evidence>
<feature type="chain" id="PRO_5010722118" description="Cadherin domain-containing protein" evidence="2">
    <location>
        <begin position="21"/>
        <end position="1031"/>
    </location>
</feature>
<keyword evidence="1" id="KW-1133">Transmembrane helix</keyword>
<dbReference type="InterPro" id="IPR002126">
    <property type="entry name" value="Cadherin-like_dom"/>
</dbReference>
<dbReference type="GO" id="GO:0007156">
    <property type="term" value="P:homophilic cell adhesion via plasma membrane adhesion molecules"/>
    <property type="evidence" value="ECO:0007669"/>
    <property type="project" value="InterPro"/>
</dbReference>
<sequence length="1031" mass="111188">MKQLVYCLSFILLLATPVLSAIGPVQSLSPQSAHEMNDPSQESLIEMVWDLPEGYTSVTGYYYIFTDESNFTLDETTTTELNLELINTAYASQDYTGANDVSVYVYVAAVAYDEETYQEGIGETTSFGPIRVDTVAPNNAGVSVEQYINSDTATLSIGGFGNIGDATQMYISNVNYETSNDWETIVASKPWPLEGGEGNKTIYVRFKDDAGNTSDESVFTVYDTTAPTTSIISDTPTETNSDSFPITIIFHDPTDIGVNEISAFGNLSLETASISVTNATLSDLTNISSGNNATAIYQVTVSPQNQGKVSVQVLADAIEDQAGNGNSLSNIFSLTYDTVRPQVTISSPTSENTNQSPLPVTITFSEAVTSFDQTDVQVMNGTINDFTSSGDNIHYTLTVTPIADGTISVNIAASSASDAAGNTSTIAQTFTRSYDSTAPSVTISASIANHSLTEKSPIAFTFVFSETVYEFTQADINIQNASIDDFSGLTQTYHVNVYPIVPLGLTRVSVQVQINAAVATDIAGNDNTVSNAFQLTYTTERPTVSLTSELSSSITPQAIVLTITFNRPVDNFSLAGVTVINGAISNLVGINGDNAYTDIYRCTLTPNGQMDVQVKVKENVAQTSSGYTNTASSTLVYDINDPPDIAVLIPQIETPEDTCSPAIPITIADGDNDPLTVTVQGDHIKQYTLVQADPTHLSLTVQPKNNYNGQFTVLLVVTDPYDLSQTTSFSFQVTPVNDAPALTFPTTPMTYTENDAPQKIGPDSVITDIDSPTFDNGRMIVVITENATENDCLSLISSSSIEITDTTIFHSSVIVATYTESSNHQQITITFNSVCTPVTATAILQHIVYKNTSDHPQTQNRQISVWISDGTDEILAVQPMQIIEVNDMPQILSIDGNDTVTIPHGLTPGAEIGSLLGTDIETSEPELTYTFTSGDGDTHNSLFTIQGSVLKIIQQVSYDNHQFFSIRLQVTDSDGGTAEKSFMIFVSEPVSNVVMSIPALNDWAVIVFVMLILLSGLHEMKKKYRHKNLFD</sequence>
<dbReference type="Gene3D" id="2.60.40.10">
    <property type="entry name" value="Immunoglobulins"/>
    <property type="match status" value="1"/>
</dbReference>
<protein>
    <recommendedName>
        <fullName evidence="3">Cadherin domain-containing protein</fullName>
    </recommendedName>
</protein>
<dbReference type="PANTHER" id="PTHR34677:SF3">
    <property type="entry name" value="BACTERIAL IG-LIKE DOMAIN-CONTAINING PROTEIN"/>
    <property type="match status" value="1"/>
</dbReference>
<dbReference type="Pfam" id="PF19078">
    <property type="entry name" value="Big_12"/>
    <property type="match status" value="3"/>
</dbReference>
<proteinExistence type="predicted"/>
<dbReference type="PANTHER" id="PTHR34677">
    <property type="match status" value="1"/>
</dbReference>
<dbReference type="EMBL" id="ATBP01000117">
    <property type="protein sequence ID" value="ETR72745.1"/>
    <property type="molecule type" value="Genomic_DNA"/>
</dbReference>
<keyword evidence="1" id="KW-0812">Transmembrane</keyword>
<evidence type="ECO:0000256" key="2">
    <source>
        <dbReference type="SAM" id="SignalP"/>
    </source>
</evidence>
<evidence type="ECO:0000259" key="3">
    <source>
        <dbReference type="PROSITE" id="PS50268"/>
    </source>
</evidence>
<keyword evidence="2" id="KW-0732">Signal</keyword>
<dbReference type="Proteomes" id="UP000189670">
    <property type="component" value="Unassembled WGS sequence"/>
</dbReference>
<dbReference type="AlphaFoldDB" id="A0A1V1PDJ8"/>
<accession>A0A1V1PDJ8</accession>
<feature type="signal peptide" evidence="2">
    <location>
        <begin position="1"/>
        <end position="20"/>
    </location>
</feature>
<feature type="transmembrane region" description="Helical" evidence="1">
    <location>
        <begin position="993"/>
        <end position="1017"/>
    </location>
</feature>
<gene>
    <name evidence="4" type="ORF">OMM_01481</name>
</gene>